<dbReference type="Proteomes" id="UP001470230">
    <property type="component" value="Unassembled WGS sequence"/>
</dbReference>
<evidence type="ECO:0000256" key="3">
    <source>
        <dbReference type="ARBA" id="ARBA00022614"/>
    </source>
</evidence>
<feature type="compositionally biased region" description="Acidic residues" evidence="5">
    <location>
        <begin position="409"/>
        <end position="428"/>
    </location>
</feature>
<evidence type="ECO:0000256" key="4">
    <source>
        <dbReference type="ARBA" id="ARBA00022737"/>
    </source>
</evidence>
<feature type="region of interest" description="Disordered" evidence="5">
    <location>
        <begin position="21"/>
        <end position="52"/>
    </location>
</feature>
<gene>
    <name evidence="6" type="ORF">M9Y10_033939</name>
</gene>
<accession>A0ABR2KDI1</accession>
<keyword evidence="2" id="KW-0963">Cytoplasm</keyword>
<feature type="region of interest" description="Disordered" evidence="5">
    <location>
        <begin position="349"/>
        <end position="394"/>
    </location>
</feature>
<organism evidence="6 7">
    <name type="scientific">Tritrichomonas musculus</name>
    <dbReference type="NCBI Taxonomy" id="1915356"/>
    <lineage>
        <taxon>Eukaryota</taxon>
        <taxon>Metamonada</taxon>
        <taxon>Parabasalia</taxon>
        <taxon>Tritrichomonadida</taxon>
        <taxon>Tritrichomonadidae</taxon>
        <taxon>Tritrichomonas</taxon>
    </lineage>
</organism>
<evidence type="ECO:0000313" key="7">
    <source>
        <dbReference type="Proteomes" id="UP001470230"/>
    </source>
</evidence>
<keyword evidence="3" id="KW-0433">Leucine-rich repeat</keyword>
<feature type="compositionally biased region" description="Basic and acidic residues" evidence="5">
    <location>
        <begin position="474"/>
        <end position="483"/>
    </location>
</feature>
<proteinExistence type="predicted"/>
<dbReference type="SMART" id="SM00369">
    <property type="entry name" value="LRR_TYP"/>
    <property type="match status" value="3"/>
</dbReference>
<comment type="subcellular location">
    <subcellularLocation>
        <location evidence="1">Cytoplasm</location>
    </subcellularLocation>
</comment>
<feature type="region of interest" description="Disordered" evidence="5">
    <location>
        <begin position="474"/>
        <end position="506"/>
    </location>
</feature>
<protein>
    <recommendedName>
        <fullName evidence="8">Leucine Rich Repeat family protein</fullName>
    </recommendedName>
</protein>
<evidence type="ECO:0008006" key="8">
    <source>
        <dbReference type="Google" id="ProtNLM"/>
    </source>
</evidence>
<evidence type="ECO:0000313" key="6">
    <source>
        <dbReference type="EMBL" id="KAK8889194.1"/>
    </source>
</evidence>
<reference evidence="6 7" key="1">
    <citation type="submission" date="2024-04" db="EMBL/GenBank/DDBJ databases">
        <title>Tritrichomonas musculus Genome.</title>
        <authorList>
            <person name="Alves-Ferreira E."/>
            <person name="Grigg M."/>
            <person name="Lorenzi H."/>
            <person name="Galac M."/>
        </authorList>
    </citation>
    <scope>NUCLEOTIDE SEQUENCE [LARGE SCALE GENOMIC DNA]</scope>
    <source>
        <strain evidence="6 7">EAF2021</strain>
    </source>
</reference>
<dbReference type="PROSITE" id="PS51450">
    <property type="entry name" value="LRR"/>
    <property type="match status" value="4"/>
</dbReference>
<sequence length="595" mass="66431">MSLNNFTKRVPRAPYEFERVGPLAKPPAGHRPDFTLSVNRPPQNKSLSSSNFNNSAKIKSKKSITLDTIFIVDLLHTSDFEKCLEIDGSSQNLNAIDLTAIRQLSSVQKADFSDNSLPLEPFAVLPSLQELDLSCNSLRSFDYMSSESMAGDDRAWASLHTLNLSFNNCSKILSDLQLIPLLADLNLANNSLSSLPSNLMHFTCLTDLNLSNNNLNNDAALFSLATIPSLRNLTLDGNNIMHIPKFQFGFEALTNLSIKNNKIEMFSDLESLLDLNLEEVNIIDNPIVLRSPNLAEARQKFASANVQLICIAPPAAVKRSFPTPIKTIAYDPLTLPSFTKAHIRALNRKRISASTTDRPLSKQSSKTTISQNSIQSQSKMQTQQKPAKAAPSNMSADDVFMTAFGSKAEDDEPQQLDIEPTDLPEPEEDEIEITSVWSEVPVVQLDRRQKLTTKRRNEFLRAFNQLQFIVSHPDLRLRPRESPSMENEENDTDSKKEDTSRPPQVDLIPERKPVVAPKKKAVAAKLAARTEYTKTEIQQMLSSMQERLGNVEKDLLVADESGQSAVEIALDQKNFSNLHKQYEVIRAELIDTLNS</sequence>
<dbReference type="Gene3D" id="3.80.10.10">
    <property type="entry name" value="Ribonuclease Inhibitor"/>
    <property type="match status" value="2"/>
</dbReference>
<dbReference type="InterPro" id="IPR001611">
    <property type="entry name" value="Leu-rich_rpt"/>
</dbReference>
<comment type="caution">
    <text evidence="6">The sequence shown here is derived from an EMBL/GenBank/DDBJ whole genome shotgun (WGS) entry which is preliminary data.</text>
</comment>
<evidence type="ECO:0000256" key="5">
    <source>
        <dbReference type="SAM" id="MobiDB-lite"/>
    </source>
</evidence>
<name>A0ABR2KDI1_9EUKA</name>
<feature type="compositionally biased region" description="Low complexity" evidence="5">
    <location>
        <begin position="361"/>
        <end position="379"/>
    </location>
</feature>
<dbReference type="InterPro" id="IPR032675">
    <property type="entry name" value="LRR_dom_sf"/>
</dbReference>
<keyword evidence="4" id="KW-0677">Repeat</keyword>
<evidence type="ECO:0000256" key="2">
    <source>
        <dbReference type="ARBA" id="ARBA00022490"/>
    </source>
</evidence>
<dbReference type="PANTHER" id="PTHR22710">
    <property type="entry name" value="X-RAY RADIATION RESISTANCE ASSOCIATED PROTEIN 1 XRRA1"/>
    <property type="match status" value="1"/>
</dbReference>
<keyword evidence="7" id="KW-1185">Reference proteome</keyword>
<dbReference type="InterPro" id="IPR003591">
    <property type="entry name" value="Leu-rich_rpt_typical-subtyp"/>
</dbReference>
<dbReference type="SUPFAM" id="SSF52058">
    <property type="entry name" value="L domain-like"/>
    <property type="match status" value="1"/>
</dbReference>
<feature type="region of interest" description="Disordered" evidence="5">
    <location>
        <begin position="407"/>
        <end position="428"/>
    </location>
</feature>
<dbReference type="PANTHER" id="PTHR22710:SF2">
    <property type="entry name" value="X-RAY RADIATION RESISTANCE-ASSOCIATED PROTEIN 1"/>
    <property type="match status" value="1"/>
</dbReference>
<evidence type="ECO:0000256" key="1">
    <source>
        <dbReference type="ARBA" id="ARBA00004496"/>
    </source>
</evidence>
<dbReference type="EMBL" id="JAPFFF010000005">
    <property type="protein sequence ID" value="KAK8889194.1"/>
    <property type="molecule type" value="Genomic_DNA"/>
</dbReference>